<dbReference type="Pfam" id="PF14367">
    <property type="entry name" value="DUF4411"/>
    <property type="match status" value="1"/>
</dbReference>
<organism evidence="1">
    <name type="scientific">Candidatus Kentrum sp. LFY</name>
    <dbReference type="NCBI Taxonomy" id="2126342"/>
    <lineage>
        <taxon>Bacteria</taxon>
        <taxon>Pseudomonadati</taxon>
        <taxon>Pseudomonadota</taxon>
        <taxon>Gammaproteobacteria</taxon>
        <taxon>Candidatus Kentrum</taxon>
    </lineage>
</organism>
<reference evidence="1" key="1">
    <citation type="submission" date="2019-02" db="EMBL/GenBank/DDBJ databases">
        <authorList>
            <person name="Gruber-Vodicka R. H."/>
            <person name="Seah K. B. B."/>
        </authorList>
    </citation>
    <scope>NUCLEOTIDE SEQUENCE</scope>
    <source>
        <strain evidence="1">BECK_M6</strain>
    </source>
</reference>
<sequence length="170" mass="19886">MLYLLDANTLIDAKRDYYPFRRIPEFWEWLEHQGTVGKIKIPIEIYEEFGETKRKDGSRDELAEWAARPDVKAALLFREEANPELVRKVTGEGYDKDLSDTEVETIGRDPFLISYALIDKKNRAIVTTEVSKSSQKRANRKIPDVCRDLGIRCINNFQLLNELDFRTSWK</sequence>
<name>A0A450UY59_9GAMM</name>
<dbReference type="EMBL" id="CAADFH010000070">
    <property type="protein sequence ID" value="VFJ97476.1"/>
    <property type="molecule type" value="Genomic_DNA"/>
</dbReference>
<protein>
    <recommendedName>
        <fullName evidence="2">PIN domain-containing protein</fullName>
    </recommendedName>
</protein>
<gene>
    <name evidence="1" type="ORF">BECKLFY1418A_GA0070994_10702</name>
</gene>
<accession>A0A450UY59</accession>
<dbReference type="AlphaFoldDB" id="A0A450UY59"/>
<dbReference type="InterPro" id="IPR016541">
    <property type="entry name" value="UCP008505"/>
</dbReference>
<proteinExistence type="predicted"/>
<evidence type="ECO:0000313" key="1">
    <source>
        <dbReference type="EMBL" id="VFJ97476.1"/>
    </source>
</evidence>
<evidence type="ECO:0008006" key="2">
    <source>
        <dbReference type="Google" id="ProtNLM"/>
    </source>
</evidence>